<evidence type="ECO:0000313" key="1">
    <source>
        <dbReference type="EMBL" id="KAJ7537073.1"/>
    </source>
</evidence>
<proteinExistence type="predicted"/>
<dbReference type="EMBL" id="CM055103">
    <property type="protein sequence ID" value="KAJ7537073.1"/>
    <property type="molecule type" value="Genomic_DNA"/>
</dbReference>
<dbReference type="Proteomes" id="UP001162992">
    <property type="component" value="Chromosome 12"/>
</dbReference>
<accession>A0ACC2C4V6</accession>
<organism evidence="1 2">
    <name type="scientific">Diphasiastrum complanatum</name>
    <name type="common">Issler's clubmoss</name>
    <name type="synonym">Lycopodium complanatum</name>
    <dbReference type="NCBI Taxonomy" id="34168"/>
    <lineage>
        <taxon>Eukaryota</taxon>
        <taxon>Viridiplantae</taxon>
        <taxon>Streptophyta</taxon>
        <taxon>Embryophyta</taxon>
        <taxon>Tracheophyta</taxon>
        <taxon>Lycopodiopsida</taxon>
        <taxon>Lycopodiales</taxon>
        <taxon>Lycopodiaceae</taxon>
        <taxon>Lycopodioideae</taxon>
        <taxon>Diphasiastrum</taxon>
    </lineage>
</organism>
<sequence>MAVDEGSGQYLQNLLGNSLLASFFHDNSQATLIVAVLAGVLIPLLLALAIGSRNGKKVKERAVTVNVGGEPGIAKRNKRFQALLGTAKDGATTLAEIFEQACVEHASSPFLGTRMLLKAEMVKGKDGRSFEKLTLGKYVWTTFGQAFERSCNFASGLLAIGHKKGERLAIFAETREEWQIVLQACFRQNFCVVTLYATLGADAIINSLNETEATTIICERKQLKKLRELSKQLESLKHVVYMEDQLDKSEPKISDAERDWKVVSFSHVEHLGGTAPLEAELPAPDDIAIIMYTSGSTALPKGVMISHANMVAVTASVIVLVPGLDATDTYLAYLPLAHALELAAEMASCMKGVAIGYGSPLTMTNTSSKIKKGTNGDLSELRPTLLTTVPAILDRMRDVTRQMVDAKGGLSKHLYDLAYGRRLAAIEGSWFGAWGFEKLLWDVLIFRKVRQMIGGRVRGVISGGAPLSHDAQRFVNVCFGVPIVQGYGLTETAAGSTFSEWDDTSVGRVGPPMPHCYIKLVNWEEGGYLTTDEPMPRGEVVIGGLNITKGYFKNQAKTDESYKVDERGLQWFYTGDIGRFHPDGCLEIVDRKKDIVKLQHGEYISLGKVEAVMSVSPYVDIIMLHADPFHSHCVALIVPSRMALETWAKKTNLNYEDFPDLCQRNEVVHEVLKSLLEVGNQAKLHRFEIPTRVKLFPETWTPESGLVTDSLKIKREKIRKVYADALQDLYKS</sequence>
<name>A0ACC2C4V6_DIPCM</name>
<keyword evidence="2" id="KW-1185">Reference proteome</keyword>
<protein>
    <submittedName>
        <fullName evidence="1">Uncharacterized protein</fullName>
    </submittedName>
</protein>
<comment type="caution">
    <text evidence="1">The sequence shown here is derived from an EMBL/GenBank/DDBJ whole genome shotgun (WGS) entry which is preliminary data.</text>
</comment>
<evidence type="ECO:0000313" key="2">
    <source>
        <dbReference type="Proteomes" id="UP001162992"/>
    </source>
</evidence>
<reference evidence="2" key="1">
    <citation type="journal article" date="2024" name="Proc. Natl. Acad. Sci. U.S.A.">
        <title>Extraordinary preservation of gene collinearity over three hundred million years revealed in homosporous lycophytes.</title>
        <authorList>
            <person name="Li C."/>
            <person name="Wickell D."/>
            <person name="Kuo L.Y."/>
            <person name="Chen X."/>
            <person name="Nie B."/>
            <person name="Liao X."/>
            <person name="Peng D."/>
            <person name="Ji J."/>
            <person name="Jenkins J."/>
            <person name="Williams M."/>
            <person name="Shu S."/>
            <person name="Plott C."/>
            <person name="Barry K."/>
            <person name="Rajasekar S."/>
            <person name="Grimwood J."/>
            <person name="Han X."/>
            <person name="Sun S."/>
            <person name="Hou Z."/>
            <person name="He W."/>
            <person name="Dai G."/>
            <person name="Sun C."/>
            <person name="Schmutz J."/>
            <person name="Leebens-Mack J.H."/>
            <person name="Li F.W."/>
            <person name="Wang L."/>
        </authorList>
    </citation>
    <scope>NUCLEOTIDE SEQUENCE [LARGE SCALE GENOMIC DNA]</scope>
    <source>
        <strain evidence="2">cv. PW_Plant_1</strain>
    </source>
</reference>
<gene>
    <name evidence="1" type="ORF">O6H91_12G096000</name>
</gene>